<dbReference type="GO" id="GO:0005524">
    <property type="term" value="F:ATP binding"/>
    <property type="evidence" value="ECO:0007669"/>
    <property type="project" value="UniProtKB-KW"/>
</dbReference>
<dbReference type="GO" id="GO:0016887">
    <property type="term" value="F:ATP hydrolysis activity"/>
    <property type="evidence" value="ECO:0007669"/>
    <property type="project" value="InterPro"/>
</dbReference>
<keyword evidence="5" id="KW-0251">Elongation factor</keyword>
<dbReference type="OrthoDB" id="9760950at2"/>
<feature type="domain" description="ABC transporter" evidence="4">
    <location>
        <begin position="294"/>
        <end position="506"/>
    </location>
</feature>
<dbReference type="EMBL" id="LGUE01000005">
    <property type="protein sequence ID" value="KON83734.1"/>
    <property type="molecule type" value="Genomic_DNA"/>
</dbReference>
<dbReference type="Gene3D" id="3.40.50.300">
    <property type="entry name" value="P-loop containing nucleotide triphosphate hydrolases"/>
    <property type="match status" value="3"/>
</dbReference>
<dbReference type="GO" id="GO:0003746">
    <property type="term" value="F:translation elongation factor activity"/>
    <property type="evidence" value="ECO:0007669"/>
    <property type="project" value="UniProtKB-KW"/>
</dbReference>
<protein>
    <submittedName>
        <fullName evidence="5">Elongation factor 3</fullName>
    </submittedName>
</protein>
<keyword evidence="5" id="KW-0648">Protein biosynthesis</keyword>
<evidence type="ECO:0000256" key="3">
    <source>
        <dbReference type="SAM" id="Coils"/>
    </source>
</evidence>
<proteinExistence type="predicted"/>
<dbReference type="CDD" id="cd03221">
    <property type="entry name" value="ABCF_EF-3"/>
    <property type="match status" value="2"/>
</dbReference>
<feature type="coiled-coil region" evidence="3">
    <location>
        <begin position="247"/>
        <end position="278"/>
    </location>
</feature>
<evidence type="ECO:0000313" key="5">
    <source>
        <dbReference type="EMBL" id="KON83734.1"/>
    </source>
</evidence>
<dbReference type="Proteomes" id="UP000037405">
    <property type="component" value="Unassembled WGS sequence"/>
</dbReference>
<gene>
    <name evidence="5" type="ORF">AF331_16320</name>
</gene>
<keyword evidence="2" id="KW-0067">ATP-binding</keyword>
<dbReference type="PATRIC" id="fig|189381.12.peg.4257"/>
<dbReference type="InterPro" id="IPR032781">
    <property type="entry name" value="ABC_tran_Xtn"/>
</dbReference>
<dbReference type="Pfam" id="PF12848">
    <property type="entry name" value="ABC_tran_Xtn"/>
    <property type="match status" value="1"/>
</dbReference>
<reference evidence="6" key="1">
    <citation type="submission" date="2015-07" db="EMBL/GenBank/DDBJ databases">
        <title>Fjat-14235 jcm11544.</title>
        <authorList>
            <person name="Liu B."/>
            <person name="Wang J."/>
            <person name="Zhu Y."/>
            <person name="Liu G."/>
            <person name="Chen Q."/>
            <person name="Chen Z."/>
            <person name="Lan J."/>
            <person name="Che J."/>
            <person name="Ge C."/>
            <person name="Shi H."/>
            <person name="Pan Z."/>
            <person name="Liu X."/>
        </authorList>
    </citation>
    <scope>NUCLEOTIDE SEQUENCE [LARGE SCALE GENOMIC DNA]</scope>
    <source>
        <strain evidence="6">JCM 11544</strain>
    </source>
</reference>
<dbReference type="InterPro" id="IPR003593">
    <property type="entry name" value="AAA+_ATPase"/>
</dbReference>
<evidence type="ECO:0000256" key="2">
    <source>
        <dbReference type="ARBA" id="ARBA00022840"/>
    </source>
</evidence>
<dbReference type="SUPFAM" id="SSF52540">
    <property type="entry name" value="P-loop containing nucleoside triphosphate hydrolases"/>
    <property type="match status" value="2"/>
</dbReference>
<evidence type="ECO:0000259" key="4">
    <source>
        <dbReference type="PROSITE" id="PS50893"/>
    </source>
</evidence>
<evidence type="ECO:0000313" key="6">
    <source>
        <dbReference type="Proteomes" id="UP000037405"/>
    </source>
</evidence>
<dbReference type="PROSITE" id="PS50893">
    <property type="entry name" value="ABC_TRANSPORTER_2"/>
    <property type="match status" value="2"/>
</dbReference>
<sequence>MQELVKIDSVNIEIEGTLLLEQVKAGVRRGEVIGLIGNNGAGKSTLLKLLNGDIAPSSGSITPLIQGLKTVMVEQEAMDHSRKALSSGETALLQKWDVPDGPYEQLSGGEKLKVRLARGIAQNAHLLLLDEPTNHLDEEGIGFLIKELKGYRGTVILVSHDRAFLDEVADVIWSIENKTVVTYEGNYSAYVKIVEQRRLTQQRAYEKQQKLIERIEGQIQDLTSWSGKAHAQSTKQEFPKEFYRSKAKRMDAQVKSKRKRLEKEIERINAEPVEVEEKKHLSVRAGRRAGKRLLEVKDLGKAHGSKELFRGASFTIQNGERVAVTGGNGSGKTTFLNMIMGKETPDEGEMWLSPAAKIGYLTQEVFDLPLDETPENLFYRETFHDRGQVRNLMIYLGFGKSQWEEPIRHMSMGERVKCKLIKYILEDRDVLILDEPTNHLDLLSREQLEHTLAAYDGTLIVVSHDRYFLEKTTSAEITIENRKMVRKWEQAEPSKNEREELKMQLETECQEVLGKLSFMTPTQKEYAELDARFNELTKRIRDM</sequence>
<feature type="domain" description="ABC transporter" evidence="4">
    <location>
        <begin position="5"/>
        <end position="202"/>
    </location>
</feature>
<dbReference type="AlphaFoldDB" id="A0A0M0G1P7"/>
<keyword evidence="6" id="KW-1185">Reference proteome</keyword>
<keyword evidence="1" id="KW-0547">Nucleotide-binding</keyword>
<dbReference type="PANTHER" id="PTHR42855">
    <property type="entry name" value="ABC TRANSPORTER ATP-BINDING SUBUNIT"/>
    <property type="match status" value="1"/>
</dbReference>
<dbReference type="SMART" id="SM00382">
    <property type="entry name" value="AAA"/>
    <property type="match status" value="2"/>
</dbReference>
<evidence type="ECO:0000256" key="1">
    <source>
        <dbReference type="ARBA" id="ARBA00022741"/>
    </source>
</evidence>
<keyword evidence="3" id="KW-0175">Coiled coil</keyword>
<dbReference type="InterPro" id="IPR051309">
    <property type="entry name" value="ABCF_ATPase"/>
</dbReference>
<dbReference type="PANTHER" id="PTHR42855:SF2">
    <property type="entry name" value="DRUG RESISTANCE ABC TRANSPORTER,ATP-BINDING PROTEIN"/>
    <property type="match status" value="1"/>
</dbReference>
<name>A0A0M0G1P7_9BACI</name>
<accession>A0A0M0G1P7</accession>
<dbReference type="STRING" id="189381.GCA_900166615_02122"/>
<dbReference type="InterPro" id="IPR003439">
    <property type="entry name" value="ABC_transporter-like_ATP-bd"/>
</dbReference>
<dbReference type="Pfam" id="PF00005">
    <property type="entry name" value="ABC_tran"/>
    <property type="match status" value="2"/>
</dbReference>
<dbReference type="RefSeq" id="WP_053429145.1">
    <property type="nucleotide sequence ID" value="NZ_LGUE01000005.1"/>
</dbReference>
<comment type="caution">
    <text evidence="5">The sequence shown here is derived from an EMBL/GenBank/DDBJ whole genome shotgun (WGS) entry which is preliminary data.</text>
</comment>
<dbReference type="InterPro" id="IPR027417">
    <property type="entry name" value="P-loop_NTPase"/>
</dbReference>
<dbReference type="NCBIfam" id="NF000355">
    <property type="entry name" value="ribo_prot_ABC_F"/>
    <property type="match status" value="1"/>
</dbReference>
<organism evidence="5 6">
    <name type="scientific">Rossellomorea marisflavi</name>
    <dbReference type="NCBI Taxonomy" id="189381"/>
    <lineage>
        <taxon>Bacteria</taxon>
        <taxon>Bacillati</taxon>
        <taxon>Bacillota</taxon>
        <taxon>Bacilli</taxon>
        <taxon>Bacillales</taxon>
        <taxon>Bacillaceae</taxon>
        <taxon>Rossellomorea</taxon>
    </lineage>
</organism>